<dbReference type="Pfam" id="PF00682">
    <property type="entry name" value="HMGL-like"/>
    <property type="match status" value="1"/>
</dbReference>
<name>A0A4Q9FV99_9RHOB</name>
<dbReference type="PANTHER" id="PTHR43778">
    <property type="entry name" value="PYRUVATE CARBOXYLASE"/>
    <property type="match status" value="1"/>
</dbReference>
<keyword evidence="3" id="KW-1185">Reference proteome</keyword>
<dbReference type="SUPFAM" id="SSF51569">
    <property type="entry name" value="Aldolase"/>
    <property type="match status" value="1"/>
</dbReference>
<dbReference type="EMBL" id="SISK01000018">
    <property type="protein sequence ID" value="TBN36349.1"/>
    <property type="molecule type" value="Genomic_DNA"/>
</dbReference>
<feature type="domain" description="Pyruvate carboxyltransferase" evidence="1">
    <location>
        <begin position="28"/>
        <end position="288"/>
    </location>
</feature>
<dbReference type="Pfam" id="PF02436">
    <property type="entry name" value="PYC_OADA"/>
    <property type="match status" value="1"/>
</dbReference>
<dbReference type="Proteomes" id="UP000293520">
    <property type="component" value="Unassembled WGS sequence"/>
</dbReference>
<gene>
    <name evidence="2" type="ORF">EYE42_15545</name>
</gene>
<comment type="caution">
    <text evidence="2">The sequence shown here is derived from an EMBL/GenBank/DDBJ whole genome shotgun (WGS) entry which is preliminary data.</text>
</comment>
<dbReference type="OrthoDB" id="9769961at2"/>
<dbReference type="AlphaFoldDB" id="A0A4Q9FV99"/>
<dbReference type="GO" id="GO:0004736">
    <property type="term" value="F:pyruvate carboxylase activity"/>
    <property type="evidence" value="ECO:0007669"/>
    <property type="project" value="TreeGrafter"/>
</dbReference>
<protein>
    <submittedName>
        <fullName evidence="2">Biotin carboxyl carrier protein</fullName>
    </submittedName>
</protein>
<evidence type="ECO:0000313" key="3">
    <source>
        <dbReference type="Proteomes" id="UP000293520"/>
    </source>
</evidence>
<proteinExistence type="predicted"/>
<organism evidence="2 3">
    <name type="scientific">Paracoccus subflavus</name>
    <dbReference type="NCBI Taxonomy" id="2528244"/>
    <lineage>
        <taxon>Bacteria</taxon>
        <taxon>Pseudomonadati</taxon>
        <taxon>Pseudomonadota</taxon>
        <taxon>Alphaproteobacteria</taxon>
        <taxon>Rhodobacterales</taxon>
        <taxon>Paracoccaceae</taxon>
        <taxon>Paracoccus</taxon>
    </lineage>
</organism>
<reference evidence="2 3" key="1">
    <citation type="submission" date="2019-02" db="EMBL/GenBank/DDBJ databases">
        <title>Paracoccus subflavus sp. nov., isolated from marine sediment of the Pacific Ocean.</title>
        <authorList>
            <person name="Zhang G."/>
        </authorList>
    </citation>
    <scope>NUCLEOTIDE SEQUENCE [LARGE SCALE GENOMIC DNA]</scope>
    <source>
        <strain evidence="2 3">GY0581</strain>
    </source>
</reference>
<dbReference type="PANTHER" id="PTHR43778:SF2">
    <property type="entry name" value="PYRUVATE CARBOXYLASE, MITOCHONDRIAL"/>
    <property type="match status" value="1"/>
</dbReference>
<dbReference type="GO" id="GO:0005737">
    <property type="term" value="C:cytoplasm"/>
    <property type="evidence" value="ECO:0007669"/>
    <property type="project" value="TreeGrafter"/>
</dbReference>
<evidence type="ECO:0000313" key="2">
    <source>
        <dbReference type="EMBL" id="TBN36349.1"/>
    </source>
</evidence>
<evidence type="ECO:0000259" key="1">
    <source>
        <dbReference type="PROSITE" id="PS50991"/>
    </source>
</evidence>
<dbReference type="Gene3D" id="3.20.20.70">
    <property type="entry name" value="Aldolase class I"/>
    <property type="match status" value="1"/>
</dbReference>
<dbReference type="InterPro" id="IPR055268">
    <property type="entry name" value="PCB-like"/>
</dbReference>
<dbReference type="SUPFAM" id="SSF89000">
    <property type="entry name" value="post-HMGL domain-like"/>
    <property type="match status" value="1"/>
</dbReference>
<dbReference type="InterPro" id="IPR013785">
    <property type="entry name" value="Aldolase_TIM"/>
</dbReference>
<dbReference type="GO" id="GO:0006094">
    <property type="term" value="P:gluconeogenesis"/>
    <property type="evidence" value="ECO:0007669"/>
    <property type="project" value="TreeGrafter"/>
</dbReference>
<accession>A0A4Q9FV99</accession>
<sequence>MARGGGRAVRRNGAIVVTRGEHGMSDVVRIIDTTIRDGQQSLWALNMRTGVMLTALERLDQAGYEAIEFIVPAAQIKKSLRDLNEDIFQWLRLGVKRASRTQLRLHGGYRTGIGKVPESIGKLLVQKVIDSGITHARISDPWNDFDTLREEHDTMRAMGMESVINLIYSISPRHTDDYFIGRVRKAAAMKPYRLCFKDVGGLLTPDRLAVLLPLVQEAAGDIPIEFHNHCNNGMGPYNAVEAARMGIRHIHTAVPPLANGSSQPSVFGVVRNLRALGHDVPLDFAPLEEVSEFLTRIARRDGLPVGQPVEYDHTIYSHQIPGGMISNLAFQLAKVGMADRLDATREEAGQVRADLGYPIMVTPLSQFVGTQAAINVITGTRYGQVTDEIIGYALGWWGREALEHIDSDVRDRILDRPRARQLAAHVFEEPTLQEIRAKFGQGLTDEELITRFYVDADAVEQMRRLPEPQAEPLHGSSLVDIVERLARIEGRREVSFGAGGLSIRLRGGTA</sequence>
<dbReference type="PROSITE" id="PS50991">
    <property type="entry name" value="PYR_CT"/>
    <property type="match status" value="1"/>
</dbReference>
<dbReference type="InterPro" id="IPR000891">
    <property type="entry name" value="PYR_CT"/>
</dbReference>
<dbReference type="InterPro" id="IPR003379">
    <property type="entry name" value="Carboxylase_cons_dom"/>
</dbReference>